<name>A0AAW2X2T4_9LAMI</name>
<evidence type="ECO:0000256" key="3">
    <source>
        <dbReference type="ARBA" id="ARBA00022771"/>
    </source>
</evidence>
<comment type="caution">
    <text evidence="7">The sequence shown here is derived from an EMBL/GenBank/DDBJ whole genome shotgun (WGS) entry which is preliminary data.</text>
</comment>
<proteinExistence type="predicted"/>
<evidence type="ECO:0000256" key="5">
    <source>
        <dbReference type="ARBA" id="ARBA00023242"/>
    </source>
</evidence>
<comment type="subcellular location">
    <subcellularLocation>
        <location evidence="1">Nucleus</location>
    </subcellularLocation>
</comment>
<dbReference type="EMBL" id="JACGWN010000006">
    <property type="protein sequence ID" value="KAL0447998.1"/>
    <property type="molecule type" value="Genomic_DNA"/>
</dbReference>
<keyword evidence="2" id="KW-0479">Metal-binding</keyword>
<sequence>MEYMVIIGHWIDQNWQLQKCVLNFVHIPPHQGLEIAYVIWRYSEDCDIQSKIYTIYVDNASANGSTIYYLKIYAQRKKKLLCDENLFHVICCAHILNLIAQDGSFETKSIVDVIRDNIEYVQRSDASTFKDILPRFAAKDPHYDDFPYPEDRRKNEKSA</sequence>
<evidence type="ECO:0000256" key="1">
    <source>
        <dbReference type="ARBA" id="ARBA00004123"/>
    </source>
</evidence>
<reference evidence="7" key="2">
    <citation type="journal article" date="2024" name="Plant">
        <title>Genomic evolution and insights into agronomic trait innovations of Sesamum species.</title>
        <authorList>
            <person name="Miao H."/>
            <person name="Wang L."/>
            <person name="Qu L."/>
            <person name="Liu H."/>
            <person name="Sun Y."/>
            <person name="Le M."/>
            <person name="Wang Q."/>
            <person name="Wei S."/>
            <person name="Zheng Y."/>
            <person name="Lin W."/>
            <person name="Duan Y."/>
            <person name="Cao H."/>
            <person name="Xiong S."/>
            <person name="Wang X."/>
            <person name="Wei L."/>
            <person name="Li C."/>
            <person name="Ma Q."/>
            <person name="Ju M."/>
            <person name="Zhao R."/>
            <person name="Li G."/>
            <person name="Mu C."/>
            <person name="Tian Q."/>
            <person name="Mei H."/>
            <person name="Zhang T."/>
            <person name="Gao T."/>
            <person name="Zhang H."/>
        </authorList>
    </citation>
    <scope>NUCLEOTIDE SEQUENCE</scope>
    <source>
        <strain evidence="7">KEN1</strain>
    </source>
</reference>
<reference evidence="7" key="1">
    <citation type="submission" date="2020-06" db="EMBL/GenBank/DDBJ databases">
        <authorList>
            <person name="Li T."/>
            <person name="Hu X."/>
            <person name="Zhang T."/>
            <person name="Song X."/>
            <person name="Zhang H."/>
            <person name="Dai N."/>
            <person name="Sheng W."/>
            <person name="Hou X."/>
            <person name="Wei L."/>
        </authorList>
    </citation>
    <scope>NUCLEOTIDE SEQUENCE</scope>
    <source>
        <strain evidence="7">KEN1</strain>
        <tissue evidence="7">Leaf</tissue>
    </source>
</reference>
<dbReference type="GO" id="GO:0005634">
    <property type="term" value="C:nucleus"/>
    <property type="evidence" value="ECO:0007669"/>
    <property type="project" value="UniProtKB-SubCell"/>
</dbReference>
<evidence type="ECO:0000256" key="2">
    <source>
        <dbReference type="ARBA" id="ARBA00022723"/>
    </source>
</evidence>
<dbReference type="AlphaFoldDB" id="A0AAW2X2T4"/>
<evidence type="ECO:0000256" key="4">
    <source>
        <dbReference type="ARBA" id="ARBA00022833"/>
    </source>
</evidence>
<protein>
    <submittedName>
        <fullName evidence="7">Uncharacterized protein</fullName>
    </submittedName>
</protein>
<evidence type="ECO:0000256" key="6">
    <source>
        <dbReference type="SAM" id="MobiDB-lite"/>
    </source>
</evidence>
<keyword evidence="3" id="KW-0863">Zinc-finger</keyword>
<gene>
    <name evidence="7" type="ORF">Slati_1927700</name>
</gene>
<dbReference type="PANTHER" id="PTHR46481">
    <property type="entry name" value="ZINC FINGER BED DOMAIN-CONTAINING PROTEIN 4"/>
    <property type="match status" value="1"/>
</dbReference>
<feature type="region of interest" description="Disordered" evidence="6">
    <location>
        <begin position="140"/>
        <end position="159"/>
    </location>
</feature>
<accession>A0AAW2X2T4</accession>
<dbReference type="InterPro" id="IPR012337">
    <property type="entry name" value="RNaseH-like_sf"/>
</dbReference>
<dbReference type="InterPro" id="IPR052035">
    <property type="entry name" value="ZnF_BED_domain_contain"/>
</dbReference>
<evidence type="ECO:0000313" key="7">
    <source>
        <dbReference type="EMBL" id="KAL0447998.1"/>
    </source>
</evidence>
<keyword evidence="5" id="KW-0539">Nucleus</keyword>
<keyword evidence="4" id="KW-0862">Zinc</keyword>
<organism evidence="7">
    <name type="scientific">Sesamum latifolium</name>
    <dbReference type="NCBI Taxonomy" id="2727402"/>
    <lineage>
        <taxon>Eukaryota</taxon>
        <taxon>Viridiplantae</taxon>
        <taxon>Streptophyta</taxon>
        <taxon>Embryophyta</taxon>
        <taxon>Tracheophyta</taxon>
        <taxon>Spermatophyta</taxon>
        <taxon>Magnoliopsida</taxon>
        <taxon>eudicotyledons</taxon>
        <taxon>Gunneridae</taxon>
        <taxon>Pentapetalae</taxon>
        <taxon>asterids</taxon>
        <taxon>lamiids</taxon>
        <taxon>Lamiales</taxon>
        <taxon>Pedaliaceae</taxon>
        <taxon>Sesamum</taxon>
    </lineage>
</organism>
<dbReference type="SUPFAM" id="SSF53098">
    <property type="entry name" value="Ribonuclease H-like"/>
    <property type="match status" value="1"/>
</dbReference>
<dbReference type="PANTHER" id="PTHR46481:SF10">
    <property type="entry name" value="ZINC FINGER BED DOMAIN-CONTAINING PROTEIN 39"/>
    <property type="match status" value="1"/>
</dbReference>
<dbReference type="GO" id="GO:0008270">
    <property type="term" value="F:zinc ion binding"/>
    <property type="evidence" value="ECO:0007669"/>
    <property type="project" value="UniProtKB-KW"/>
</dbReference>